<reference evidence="2 3" key="1">
    <citation type="journal article" date="2016" name="Gut Pathog.">
        <title>Whole genome sequencing of "Faecalibaculum rodentium" ALO17, isolated from C57BL/6J laboratory mouse feces.</title>
        <authorList>
            <person name="Lim S."/>
            <person name="Chang D.H."/>
            <person name="Ahn S."/>
            <person name="Kim B.C."/>
        </authorList>
    </citation>
    <scope>NUCLEOTIDE SEQUENCE [LARGE SCALE GENOMIC DNA]</scope>
    <source>
        <strain evidence="2 3">Alo17</strain>
    </source>
</reference>
<sequence length="41" mass="3972">MMNGAADPHSRVQNTAVTVRGSGLAGTDSFCGIPGPVDAGG</sequence>
<evidence type="ECO:0000313" key="2">
    <source>
        <dbReference type="EMBL" id="AMK55253.1"/>
    </source>
</evidence>
<protein>
    <submittedName>
        <fullName evidence="2">Uncharacterized protein</fullName>
    </submittedName>
</protein>
<proteinExistence type="predicted"/>
<dbReference type="AlphaFoldDB" id="A0A140DX76"/>
<feature type="region of interest" description="Disordered" evidence="1">
    <location>
        <begin position="1"/>
        <end position="41"/>
    </location>
</feature>
<evidence type="ECO:0000313" key="3">
    <source>
        <dbReference type="Proteomes" id="UP000069771"/>
    </source>
</evidence>
<dbReference type="KEGG" id="fro:AALO17_21190"/>
<dbReference type="Proteomes" id="UP000069771">
    <property type="component" value="Chromosome"/>
</dbReference>
<organism evidence="2 3">
    <name type="scientific">Faecalibaculum rodentium</name>
    <dbReference type="NCBI Taxonomy" id="1702221"/>
    <lineage>
        <taxon>Bacteria</taxon>
        <taxon>Bacillati</taxon>
        <taxon>Bacillota</taxon>
        <taxon>Erysipelotrichia</taxon>
        <taxon>Erysipelotrichales</taxon>
        <taxon>Erysipelotrichaceae</taxon>
        <taxon>Faecalibaculum</taxon>
    </lineage>
</organism>
<keyword evidence="3" id="KW-1185">Reference proteome</keyword>
<gene>
    <name evidence="2" type="ORF">AALO17_21190</name>
</gene>
<accession>A0A140DX76</accession>
<dbReference type="EMBL" id="CP011391">
    <property type="protein sequence ID" value="AMK55253.1"/>
    <property type="molecule type" value="Genomic_DNA"/>
</dbReference>
<name>A0A140DX76_9FIRM</name>
<evidence type="ECO:0000256" key="1">
    <source>
        <dbReference type="SAM" id="MobiDB-lite"/>
    </source>
</evidence>